<evidence type="ECO:0000313" key="8">
    <source>
        <dbReference type="Proteomes" id="UP000269721"/>
    </source>
</evidence>
<evidence type="ECO:0000313" key="7">
    <source>
        <dbReference type="EMBL" id="RKO94854.1"/>
    </source>
</evidence>
<comment type="catalytic activity">
    <reaction evidence="1">
        <text>ATP + protein L-histidine = ADP + protein N-phospho-L-histidine.</text>
        <dbReference type="EC" id="2.7.13.3"/>
    </reaction>
</comment>
<dbReference type="PRINTS" id="PR00344">
    <property type="entry name" value="BCTRLSENSOR"/>
</dbReference>
<evidence type="ECO:0000256" key="2">
    <source>
        <dbReference type="ARBA" id="ARBA00012438"/>
    </source>
</evidence>
<dbReference type="Proteomes" id="UP000269721">
    <property type="component" value="Unassembled WGS sequence"/>
</dbReference>
<gene>
    <name evidence="7" type="ORF">BDK51DRAFT_5365</name>
</gene>
<dbReference type="InterPro" id="IPR036890">
    <property type="entry name" value="HATPase_C_sf"/>
</dbReference>
<feature type="non-terminal residue" evidence="7">
    <location>
        <position position="1"/>
    </location>
</feature>
<dbReference type="InterPro" id="IPR005467">
    <property type="entry name" value="His_kinase_dom"/>
</dbReference>
<dbReference type="EC" id="2.7.13.3" evidence="2"/>
<evidence type="ECO:0000256" key="1">
    <source>
        <dbReference type="ARBA" id="ARBA00000085"/>
    </source>
</evidence>
<protein>
    <recommendedName>
        <fullName evidence="2">histidine kinase</fullName>
        <ecNumber evidence="2">2.7.13.3</ecNumber>
    </recommendedName>
</protein>
<keyword evidence="8" id="KW-1185">Reference proteome</keyword>
<evidence type="ECO:0000256" key="5">
    <source>
        <dbReference type="ARBA" id="ARBA00022777"/>
    </source>
</evidence>
<dbReference type="InterPro" id="IPR003661">
    <property type="entry name" value="HisK_dim/P_dom"/>
</dbReference>
<reference evidence="8" key="1">
    <citation type="journal article" date="2018" name="Nat. Microbiol.">
        <title>Leveraging single-cell genomics to expand the fungal tree of life.</title>
        <authorList>
            <person name="Ahrendt S.R."/>
            <person name="Quandt C.A."/>
            <person name="Ciobanu D."/>
            <person name="Clum A."/>
            <person name="Salamov A."/>
            <person name="Andreopoulos B."/>
            <person name="Cheng J.F."/>
            <person name="Woyke T."/>
            <person name="Pelin A."/>
            <person name="Henrissat B."/>
            <person name="Reynolds N.K."/>
            <person name="Benny G.L."/>
            <person name="Smith M.E."/>
            <person name="James T.Y."/>
            <person name="Grigoriev I.V."/>
        </authorList>
    </citation>
    <scope>NUCLEOTIDE SEQUENCE [LARGE SCALE GENOMIC DNA]</scope>
</reference>
<dbReference type="SUPFAM" id="SSF55874">
    <property type="entry name" value="ATPase domain of HSP90 chaperone/DNA topoisomerase II/histidine kinase"/>
    <property type="match status" value="1"/>
</dbReference>
<dbReference type="SUPFAM" id="SSF47384">
    <property type="entry name" value="Homodimeric domain of signal transducing histidine kinase"/>
    <property type="match status" value="1"/>
</dbReference>
<dbReference type="Pfam" id="PF00512">
    <property type="entry name" value="HisKA"/>
    <property type="match status" value="1"/>
</dbReference>
<dbReference type="InterPro" id="IPR003594">
    <property type="entry name" value="HATPase_dom"/>
</dbReference>
<dbReference type="SMART" id="SM00388">
    <property type="entry name" value="HisKA"/>
    <property type="match status" value="1"/>
</dbReference>
<sequence length="261" mass="29243">ERRENSQRLHEQAAEAKIREESAIEASHLKSIFLANMTHEIRTPLNGIKGNTEFLLKTNLNESQEIYAKTIYESTGFLMSIVNDLLDFSKIESGQISIEVLPTNVTKILNSYPLIFSQSLKKNRNQLTIECTDISANLLCMTDPLRLRQILNNLISNAIKFTQDGTNVLYLSSGDNHSGDSQHVTKYIMFTVCDTGIGMTKEQTTRIFTPFSQADLTISRKYGGTGLGLTICHKLVSILQGHIGLFSEYGKGTLVWFSLPF</sequence>
<dbReference type="Gene3D" id="3.30.565.10">
    <property type="entry name" value="Histidine kinase-like ATPase, C-terminal domain"/>
    <property type="match status" value="1"/>
</dbReference>
<dbReference type="InterPro" id="IPR004358">
    <property type="entry name" value="Sig_transdc_His_kin-like_C"/>
</dbReference>
<organism evidence="7 8">
    <name type="scientific">Blyttiomyces helicus</name>
    <dbReference type="NCBI Taxonomy" id="388810"/>
    <lineage>
        <taxon>Eukaryota</taxon>
        <taxon>Fungi</taxon>
        <taxon>Fungi incertae sedis</taxon>
        <taxon>Chytridiomycota</taxon>
        <taxon>Chytridiomycota incertae sedis</taxon>
        <taxon>Chytridiomycetes</taxon>
        <taxon>Chytridiomycetes incertae sedis</taxon>
        <taxon>Blyttiomyces</taxon>
    </lineage>
</organism>
<keyword evidence="5 7" id="KW-0418">Kinase</keyword>
<dbReference type="CDD" id="cd16922">
    <property type="entry name" value="HATPase_EvgS-ArcB-TorS-like"/>
    <property type="match status" value="1"/>
</dbReference>
<keyword evidence="4" id="KW-0808">Transferase</keyword>
<evidence type="ECO:0000256" key="3">
    <source>
        <dbReference type="ARBA" id="ARBA00022553"/>
    </source>
</evidence>
<keyword evidence="3" id="KW-0597">Phosphoprotein</keyword>
<feature type="non-terminal residue" evidence="7">
    <location>
        <position position="261"/>
    </location>
</feature>
<dbReference type="PANTHER" id="PTHR43047">
    <property type="entry name" value="TWO-COMPONENT HISTIDINE PROTEIN KINASE"/>
    <property type="match status" value="1"/>
</dbReference>
<dbReference type="OrthoDB" id="10266508at2759"/>
<dbReference type="Gene3D" id="1.10.287.130">
    <property type="match status" value="1"/>
</dbReference>
<dbReference type="CDD" id="cd00082">
    <property type="entry name" value="HisKA"/>
    <property type="match status" value="1"/>
</dbReference>
<evidence type="ECO:0000259" key="6">
    <source>
        <dbReference type="PROSITE" id="PS50109"/>
    </source>
</evidence>
<evidence type="ECO:0000256" key="4">
    <source>
        <dbReference type="ARBA" id="ARBA00022679"/>
    </source>
</evidence>
<feature type="domain" description="Histidine kinase" evidence="6">
    <location>
        <begin position="36"/>
        <end position="261"/>
    </location>
</feature>
<proteinExistence type="predicted"/>
<dbReference type="FunFam" id="3.30.565.10:FF:000010">
    <property type="entry name" value="Sensor histidine kinase RcsC"/>
    <property type="match status" value="1"/>
</dbReference>
<dbReference type="EMBL" id="KZ993809">
    <property type="protein sequence ID" value="RKO94854.1"/>
    <property type="molecule type" value="Genomic_DNA"/>
</dbReference>
<dbReference type="Pfam" id="PF02518">
    <property type="entry name" value="HATPase_c"/>
    <property type="match status" value="1"/>
</dbReference>
<dbReference type="AlphaFoldDB" id="A0A4P9WPA7"/>
<dbReference type="InterPro" id="IPR036097">
    <property type="entry name" value="HisK_dim/P_sf"/>
</dbReference>
<name>A0A4P9WPA7_9FUNG</name>
<dbReference type="SMART" id="SM00387">
    <property type="entry name" value="HATPase_c"/>
    <property type="match status" value="1"/>
</dbReference>
<dbReference type="PROSITE" id="PS50109">
    <property type="entry name" value="HIS_KIN"/>
    <property type="match status" value="1"/>
</dbReference>
<dbReference type="GO" id="GO:0000155">
    <property type="term" value="F:phosphorelay sensor kinase activity"/>
    <property type="evidence" value="ECO:0007669"/>
    <property type="project" value="InterPro"/>
</dbReference>
<accession>A0A4P9WPA7</accession>